<accession>A0ABV6GBP7</accession>
<name>A0ABV6GBP7_9BACI</name>
<dbReference type="Proteomes" id="UP001589854">
    <property type="component" value="Unassembled WGS sequence"/>
</dbReference>
<organism evidence="1 2">
    <name type="scientific">Metabacillus herbersteinensis</name>
    <dbReference type="NCBI Taxonomy" id="283816"/>
    <lineage>
        <taxon>Bacteria</taxon>
        <taxon>Bacillati</taxon>
        <taxon>Bacillota</taxon>
        <taxon>Bacilli</taxon>
        <taxon>Bacillales</taxon>
        <taxon>Bacillaceae</taxon>
        <taxon>Metabacillus</taxon>
    </lineage>
</organism>
<dbReference type="RefSeq" id="WP_378931784.1">
    <property type="nucleotide sequence ID" value="NZ_JBHLVO010000003.1"/>
</dbReference>
<gene>
    <name evidence="1" type="ORF">ACFFIX_06515</name>
</gene>
<comment type="caution">
    <text evidence="1">The sequence shown here is derived from an EMBL/GenBank/DDBJ whole genome shotgun (WGS) entry which is preliminary data.</text>
</comment>
<sequence length="77" mass="9275">MRGNHIVLKGWDKIELVKRIQDMEKRGYVCLFPISEDTKSSKLWNYRKSNYQAYRRDFKGTVDHTLYMVKMAREETA</sequence>
<reference evidence="1 2" key="1">
    <citation type="submission" date="2024-09" db="EMBL/GenBank/DDBJ databases">
        <authorList>
            <person name="Sun Q."/>
            <person name="Mori K."/>
        </authorList>
    </citation>
    <scope>NUCLEOTIDE SEQUENCE [LARGE SCALE GENOMIC DNA]</scope>
    <source>
        <strain evidence="1 2">CCM 7228</strain>
    </source>
</reference>
<evidence type="ECO:0000313" key="1">
    <source>
        <dbReference type="EMBL" id="MFC0271103.1"/>
    </source>
</evidence>
<keyword evidence="2" id="KW-1185">Reference proteome</keyword>
<dbReference type="EMBL" id="JBHLVO010000003">
    <property type="protein sequence ID" value="MFC0271103.1"/>
    <property type="molecule type" value="Genomic_DNA"/>
</dbReference>
<evidence type="ECO:0000313" key="2">
    <source>
        <dbReference type="Proteomes" id="UP001589854"/>
    </source>
</evidence>
<proteinExistence type="predicted"/>
<protein>
    <submittedName>
        <fullName evidence="1">Uncharacterized protein</fullName>
    </submittedName>
</protein>